<evidence type="ECO:0000313" key="1">
    <source>
        <dbReference type="EMBL" id="KAF2750764.1"/>
    </source>
</evidence>
<dbReference type="Proteomes" id="UP000799440">
    <property type="component" value="Unassembled WGS sequence"/>
</dbReference>
<organism evidence="1 2">
    <name type="scientific">Sporormia fimetaria CBS 119925</name>
    <dbReference type="NCBI Taxonomy" id="1340428"/>
    <lineage>
        <taxon>Eukaryota</taxon>
        <taxon>Fungi</taxon>
        <taxon>Dikarya</taxon>
        <taxon>Ascomycota</taxon>
        <taxon>Pezizomycotina</taxon>
        <taxon>Dothideomycetes</taxon>
        <taxon>Pleosporomycetidae</taxon>
        <taxon>Pleosporales</taxon>
        <taxon>Sporormiaceae</taxon>
        <taxon>Sporormia</taxon>
    </lineage>
</organism>
<dbReference type="AlphaFoldDB" id="A0A6A6VM10"/>
<protein>
    <submittedName>
        <fullName evidence="1">Uncharacterized protein</fullName>
    </submittedName>
</protein>
<name>A0A6A6VM10_9PLEO</name>
<keyword evidence="2" id="KW-1185">Reference proteome</keyword>
<evidence type="ECO:0000313" key="2">
    <source>
        <dbReference type="Proteomes" id="UP000799440"/>
    </source>
</evidence>
<reference evidence="1" key="1">
    <citation type="journal article" date="2020" name="Stud. Mycol.">
        <title>101 Dothideomycetes genomes: a test case for predicting lifestyles and emergence of pathogens.</title>
        <authorList>
            <person name="Haridas S."/>
            <person name="Albert R."/>
            <person name="Binder M."/>
            <person name="Bloem J."/>
            <person name="Labutti K."/>
            <person name="Salamov A."/>
            <person name="Andreopoulos B."/>
            <person name="Baker S."/>
            <person name="Barry K."/>
            <person name="Bills G."/>
            <person name="Bluhm B."/>
            <person name="Cannon C."/>
            <person name="Castanera R."/>
            <person name="Culley D."/>
            <person name="Daum C."/>
            <person name="Ezra D."/>
            <person name="Gonzalez J."/>
            <person name="Henrissat B."/>
            <person name="Kuo A."/>
            <person name="Liang C."/>
            <person name="Lipzen A."/>
            <person name="Lutzoni F."/>
            <person name="Magnuson J."/>
            <person name="Mondo S."/>
            <person name="Nolan M."/>
            <person name="Ohm R."/>
            <person name="Pangilinan J."/>
            <person name="Park H.-J."/>
            <person name="Ramirez L."/>
            <person name="Alfaro M."/>
            <person name="Sun H."/>
            <person name="Tritt A."/>
            <person name="Yoshinaga Y."/>
            <person name="Zwiers L.-H."/>
            <person name="Turgeon B."/>
            <person name="Goodwin S."/>
            <person name="Spatafora J."/>
            <person name="Crous P."/>
            <person name="Grigoriev I."/>
        </authorList>
    </citation>
    <scope>NUCLEOTIDE SEQUENCE</scope>
    <source>
        <strain evidence="1">CBS 119925</strain>
    </source>
</reference>
<dbReference type="OrthoDB" id="2590011at2759"/>
<gene>
    <name evidence="1" type="ORF">M011DRAFT_395420</name>
</gene>
<dbReference type="EMBL" id="MU006563">
    <property type="protein sequence ID" value="KAF2750764.1"/>
    <property type="molecule type" value="Genomic_DNA"/>
</dbReference>
<proteinExistence type="predicted"/>
<accession>A0A6A6VM10</accession>
<sequence>MLLVRAHAPDAALDTVAGHTLMATCPPPSHFLAHPETPYPHQMPPDVGTPDLMKLLDLSSRLPLDSAGGEVTPIMAWAMVLGHQRCAELDEGDVRGLKELLVGKIRCYGFGAVLEEFEVRDALMTVFAGKGNGGHGR</sequence>